<dbReference type="AlphaFoldDB" id="A0A0F4LR94"/>
<dbReference type="PANTHER" id="PTHR30290">
    <property type="entry name" value="PERIPLASMIC BINDING COMPONENT OF ABC TRANSPORTER"/>
    <property type="match status" value="1"/>
</dbReference>
<accession>A0A0F4LR94</accession>
<keyword evidence="4" id="KW-0732">Signal</keyword>
<keyword evidence="5" id="KW-0653">Protein transport</keyword>
<sequence>MKRSAAIVSTAIACVGMLLTGCQKSSNSGTQNQSKITVVENTPVDSLDPAVAYQESAIVTVANTTEGLYTMDAHDKPQFGLASKVKTSNHGLTKTFTIREDAKWSNGDPVTANDFVFGWRRFSDPKNASPYNFELGAAGIKNADAITLGKKPTSDLGVRATGPKTLVVELDHPVPFLSRILAFAPFAPVNQKYFEKTGKKFGQDSSHVIATGPYKIKDWKLGDNTVQLVKNPKYWDAKNVKVKEIKLDVITDPEKAAIAFENGNADYVRLSGQLVSKYHKDKNFVDEISNFNHYLIFNMKEPGINNANLRKAISVSLNRKEITTHILKDGSVPVHSMVMRKLGKNPKTGKDFADESTTNLSQYSPADAKKYWNKAKSETKLRSFTLLYDDSDPSYSNVAAYIKAQVEKNLPGMKVNLQQVSKKTRLDKMAKSNFDAGISRWAPDYGDISAVLNMYVTGNASNYAKWSDPEYDRLIAQANKETDLSKRYQLLLKANNILVDSAACPPLYQAGAPVLRRTNIKDMPMHISGVPLVFKYVYIK</sequence>
<evidence type="ECO:0000313" key="8">
    <source>
        <dbReference type="Proteomes" id="UP000033682"/>
    </source>
</evidence>
<evidence type="ECO:0000256" key="1">
    <source>
        <dbReference type="ARBA" id="ARBA00004196"/>
    </source>
</evidence>
<evidence type="ECO:0000256" key="4">
    <source>
        <dbReference type="ARBA" id="ARBA00022729"/>
    </source>
</evidence>
<dbReference type="GO" id="GO:0015833">
    <property type="term" value="P:peptide transport"/>
    <property type="evidence" value="ECO:0007669"/>
    <property type="project" value="UniProtKB-KW"/>
</dbReference>
<dbReference type="STRING" id="303541.JF72_03450"/>
<dbReference type="GO" id="GO:0042597">
    <property type="term" value="C:periplasmic space"/>
    <property type="evidence" value="ECO:0007669"/>
    <property type="project" value="UniProtKB-ARBA"/>
</dbReference>
<name>A0A0F4LR94_9LACO</name>
<keyword evidence="3" id="KW-0813">Transport</keyword>
<proteinExistence type="inferred from homology"/>
<gene>
    <name evidence="7" type="ORF">JF72_03450</name>
</gene>
<dbReference type="SUPFAM" id="SSF53850">
    <property type="entry name" value="Periplasmic binding protein-like II"/>
    <property type="match status" value="1"/>
</dbReference>
<dbReference type="Pfam" id="PF00496">
    <property type="entry name" value="SBP_bac_5"/>
    <property type="match status" value="1"/>
</dbReference>
<dbReference type="InterPro" id="IPR039424">
    <property type="entry name" value="SBP_5"/>
</dbReference>
<evidence type="ECO:0000259" key="6">
    <source>
        <dbReference type="Pfam" id="PF00496"/>
    </source>
</evidence>
<dbReference type="PIRSF" id="PIRSF002741">
    <property type="entry name" value="MppA"/>
    <property type="match status" value="1"/>
</dbReference>
<evidence type="ECO:0000256" key="5">
    <source>
        <dbReference type="ARBA" id="ARBA00022856"/>
    </source>
</evidence>
<protein>
    <recommendedName>
        <fullName evidence="6">Solute-binding protein family 5 domain-containing protein</fullName>
    </recommendedName>
</protein>
<dbReference type="EMBL" id="JXLG01000005">
    <property type="protein sequence ID" value="KJY61070.1"/>
    <property type="molecule type" value="Genomic_DNA"/>
</dbReference>
<dbReference type="PANTHER" id="PTHR30290:SF10">
    <property type="entry name" value="PERIPLASMIC OLIGOPEPTIDE-BINDING PROTEIN-RELATED"/>
    <property type="match status" value="1"/>
</dbReference>
<dbReference type="Gene3D" id="3.10.105.10">
    <property type="entry name" value="Dipeptide-binding Protein, Domain 3"/>
    <property type="match status" value="1"/>
</dbReference>
<feature type="domain" description="Solute-binding protein family 5" evidence="6">
    <location>
        <begin position="77"/>
        <end position="461"/>
    </location>
</feature>
<keyword evidence="8" id="KW-1185">Reference proteome</keyword>
<dbReference type="Gene3D" id="3.40.190.10">
    <property type="entry name" value="Periplasmic binding protein-like II"/>
    <property type="match status" value="1"/>
</dbReference>
<evidence type="ECO:0000313" key="7">
    <source>
        <dbReference type="EMBL" id="KJY61070.1"/>
    </source>
</evidence>
<dbReference type="PATRIC" id="fig|303541.3.peg.491"/>
<comment type="subcellular location">
    <subcellularLocation>
        <location evidence="1">Cell envelope</location>
    </subcellularLocation>
</comment>
<comment type="caution">
    <text evidence="7">The sequence shown here is derived from an EMBL/GenBank/DDBJ whole genome shotgun (WGS) entry which is preliminary data.</text>
</comment>
<dbReference type="RefSeq" id="WP_046306308.1">
    <property type="nucleotide sequence ID" value="NZ_CAMKYX010000007.1"/>
</dbReference>
<evidence type="ECO:0000256" key="2">
    <source>
        <dbReference type="ARBA" id="ARBA00005695"/>
    </source>
</evidence>
<dbReference type="GO" id="GO:0030313">
    <property type="term" value="C:cell envelope"/>
    <property type="evidence" value="ECO:0007669"/>
    <property type="project" value="UniProtKB-SubCell"/>
</dbReference>
<dbReference type="InterPro" id="IPR030678">
    <property type="entry name" value="Peptide/Ni-bd"/>
</dbReference>
<evidence type="ECO:0000256" key="3">
    <source>
        <dbReference type="ARBA" id="ARBA00022448"/>
    </source>
</evidence>
<dbReference type="Gene3D" id="3.90.76.10">
    <property type="entry name" value="Dipeptide-binding Protein, Domain 1"/>
    <property type="match status" value="1"/>
</dbReference>
<keyword evidence="5" id="KW-0571">Peptide transport</keyword>
<dbReference type="InterPro" id="IPR000914">
    <property type="entry name" value="SBP_5_dom"/>
</dbReference>
<dbReference type="Proteomes" id="UP000033682">
    <property type="component" value="Unassembled WGS sequence"/>
</dbReference>
<reference evidence="7 8" key="1">
    <citation type="submission" date="2015-01" db="EMBL/GenBank/DDBJ databases">
        <title>Comparative genomics of the lactic acid bacteria isolated from the honey bee gut.</title>
        <authorList>
            <person name="Ellegaard K.M."/>
            <person name="Tamarit D."/>
            <person name="Javelind E."/>
            <person name="Olofsson T."/>
            <person name="Andersson S.G."/>
            <person name="Vasquez A."/>
        </authorList>
    </citation>
    <scope>NUCLEOTIDE SEQUENCE [LARGE SCALE GENOMIC DNA]</scope>
    <source>
        <strain evidence="7 8">Hma11</strain>
    </source>
</reference>
<organism evidence="7 8">
    <name type="scientific">Lactobacillus apis</name>
    <dbReference type="NCBI Taxonomy" id="303541"/>
    <lineage>
        <taxon>Bacteria</taxon>
        <taxon>Bacillati</taxon>
        <taxon>Bacillota</taxon>
        <taxon>Bacilli</taxon>
        <taxon>Lactobacillales</taxon>
        <taxon>Lactobacillaceae</taxon>
        <taxon>Lactobacillus</taxon>
    </lineage>
</organism>
<dbReference type="PROSITE" id="PS51257">
    <property type="entry name" value="PROKAR_LIPOPROTEIN"/>
    <property type="match status" value="1"/>
</dbReference>
<dbReference type="GO" id="GO:0043190">
    <property type="term" value="C:ATP-binding cassette (ABC) transporter complex"/>
    <property type="evidence" value="ECO:0007669"/>
    <property type="project" value="InterPro"/>
</dbReference>
<dbReference type="GO" id="GO:1904680">
    <property type="term" value="F:peptide transmembrane transporter activity"/>
    <property type="evidence" value="ECO:0007669"/>
    <property type="project" value="TreeGrafter"/>
</dbReference>
<comment type="similarity">
    <text evidence="2">Belongs to the bacterial solute-binding protein 5 family.</text>
</comment>
<dbReference type="FunFam" id="3.90.76.10:FF:000001">
    <property type="entry name" value="Oligopeptide ABC transporter substrate-binding protein"/>
    <property type="match status" value="1"/>
</dbReference>
<dbReference type="CDD" id="cd08504">
    <property type="entry name" value="PBP2_OppA"/>
    <property type="match status" value="1"/>
</dbReference>
<dbReference type="HOGENOM" id="CLU_017028_0_4_9"/>